<name>A0ABT8W9X9_9FLAO</name>
<evidence type="ECO:0000313" key="2">
    <source>
        <dbReference type="Proteomes" id="UP001176883"/>
    </source>
</evidence>
<dbReference type="RefSeq" id="WP_303277572.1">
    <property type="nucleotide sequence ID" value="NZ_JAUOEK010000098.1"/>
</dbReference>
<keyword evidence="2" id="KW-1185">Reference proteome</keyword>
<protein>
    <submittedName>
        <fullName evidence="1">Uncharacterized protein</fullName>
    </submittedName>
</protein>
<dbReference type="EMBL" id="JAUOEK010000098">
    <property type="protein sequence ID" value="MDO5969878.1"/>
    <property type="molecule type" value="Genomic_DNA"/>
</dbReference>
<evidence type="ECO:0000313" key="1">
    <source>
        <dbReference type="EMBL" id="MDO5969878.1"/>
    </source>
</evidence>
<sequence>MPTLNSYGKRTFSKSIIWIQKNVFYMQRSYSIFEPHTTFVLDPEQASIGD</sequence>
<comment type="caution">
    <text evidence="1">The sequence shown here is derived from an EMBL/GenBank/DDBJ whole genome shotgun (WGS) entry which is preliminary data.</text>
</comment>
<proteinExistence type="predicted"/>
<gene>
    <name evidence="1" type="ORF">Q4Q35_08660</name>
</gene>
<dbReference type="Proteomes" id="UP001176883">
    <property type="component" value="Unassembled WGS sequence"/>
</dbReference>
<organism evidence="1 2">
    <name type="scientific">Flavivirga aquimarina</name>
    <dbReference type="NCBI Taxonomy" id="2027862"/>
    <lineage>
        <taxon>Bacteria</taxon>
        <taxon>Pseudomonadati</taxon>
        <taxon>Bacteroidota</taxon>
        <taxon>Flavobacteriia</taxon>
        <taxon>Flavobacteriales</taxon>
        <taxon>Flavobacteriaceae</taxon>
        <taxon>Flavivirga</taxon>
    </lineage>
</organism>
<reference evidence="1" key="1">
    <citation type="submission" date="2023-07" db="EMBL/GenBank/DDBJ databases">
        <title>Two novel species in the genus Flavivirga.</title>
        <authorList>
            <person name="Kwon K."/>
        </authorList>
    </citation>
    <scope>NUCLEOTIDE SEQUENCE</scope>
    <source>
        <strain evidence="1">KCTC 52353</strain>
    </source>
</reference>
<accession>A0ABT8W9X9</accession>